<gene>
    <name evidence="1" type="ORF">FRZ06_14320</name>
</gene>
<proteinExistence type="predicted"/>
<reference evidence="1" key="1">
    <citation type="submission" date="2019-08" db="EMBL/GenBank/DDBJ databases">
        <title>Genome sequence of Clostridiales bacterium MT110.</title>
        <authorList>
            <person name="Cao J."/>
        </authorList>
    </citation>
    <scope>NUCLEOTIDE SEQUENCE</scope>
    <source>
        <strain evidence="1">MT110</strain>
    </source>
</reference>
<keyword evidence="2" id="KW-1185">Reference proteome</keyword>
<protein>
    <submittedName>
        <fullName evidence="1">Response regulator</fullName>
    </submittedName>
</protein>
<sequence>MIRIVAVDDEYHILERFERMAAEFDEIELCGVFTSGDELLEYQELSILDAVFLDIEMPGIQGIALSNLILKKNPQISIVFMTAFAQYAVQAFDINAIDYLLKPVSKERLEITIGRLIARKAAGNHGAKPFVQCFGEFEIFVNEEILIWKNSKAKEILAYLIHKKGIPQSWQKIVDAVWPEYNPSKAHANFNATMYLLRRILAEAGIDHILENKRGNYRIKKDEIYCDVYVFEEDAKRALLGVVSSELIQKLELLYQGVYMEETGYEWAYPKAGALEQLAHKLNLVL</sequence>
<name>A0ACD1ADC2_9FIRM</name>
<evidence type="ECO:0000313" key="2">
    <source>
        <dbReference type="Proteomes" id="UP000594014"/>
    </source>
</evidence>
<evidence type="ECO:0000313" key="1">
    <source>
        <dbReference type="EMBL" id="QOX64431.1"/>
    </source>
</evidence>
<dbReference type="Proteomes" id="UP000594014">
    <property type="component" value="Chromosome"/>
</dbReference>
<organism evidence="1 2">
    <name type="scientific">Anoxybacterium hadale</name>
    <dbReference type="NCBI Taxonomy" id="3408580"/>
    <lineage>
        <taxon>Bacteria</taxon>
        <taxon>Bacillati</taxon>
        <taxon>Bacillota</taxon>
        <taxon>Clostridia</taxon>
        <taxon>Peptostreptococcales</taxon>
        <taxon>Anaerovoracaceae</taxon>
        <taxon>Anoxybacterium</taxon>
    </lineage>
</organism>
<accession>A0ACD1ADC2</accession>
<dbReference type="EMBL" id="CP042469">
    <property type="protein sequence ID" value="QOX64431.1"/>
    <property type="molecule type" value="Genomic_DNA"/>
</dbReference>